<reference evidence="5 6" key="1">
    <citation type="submission" date="2011-08" db="EMBL/GenBank/DDBJ databases">
        <title>The Genome Sequence of Clostridium hathewayi WAL-18680.</title>
        <authorList>
            <consortium name="The Broad Institute Genome Sequencing Platform"/>
            <person name="Earl A."/>
            <person name="Ward D."/>
            <person name="Feldgarden M."/>
            <person name="Gevers D."/>
            <person name="Finegold S.M."/>
            <person name="Summanen P.H."/>
            <person name="Molitoris D.R."/>
            <person name="Song M."/>
            <person name="Daigneault M."/>
            <person name="Allen-Vercoe E."/>
            <person name="Young S.K."/>
            <person name="Zeng Q."/>
            <person name="Gargeya S."/>
            <person name="Fitzgerald M."/>
            <person name="Haas B."/>
            <person name="Abouelleil A."/>
            <person name="Alvarado L."/>
            <person name="Arachchi H.M."/>
            <person name="Berlin A."/>
            <person name="Brown A."/>
            <person name="Chapman S.B."/>
            <person name="Chen Z."/>
            <person name="Dunbar C."/>
            <person name="Freedman E."/>
            <person name="Gearin G."/>
            <person name="Gellesch M."/>
            <person name="Goldberg J."/>
            <person name="Griggs A."/>
            <person name="Gujja S."/>
            <person name="Heiman D."/>
            <person name="Howarth C."/>
            <person name="Larson L."/>
            <person name="Lui A."/>
            <person name="MacDonald P.J.P."/>
            <person name="Montmayeur A."/>
            <person name="Murphy C."/>
            <person name="Neiman D."/>
            <person name="Pearson M."/>
            <person name="Priest M."/>
            <person name="Roberts A."/>
            <person name="Saif S."/>
            <person name="Shea T."/>
            <person name="Shenoy N."/>
            <person name="Sisk P."/>
            <person name="Stolte C."/>
            <person name="Sykes S."/>
            <person name="Wortman J."/>
            <person name="Nusbaum C."/>
            <person name="Birren B."/>
        </authorList>
    </citation>
    <scope>NUCLEOTIDE SEQUENCE [LARGE SCALE GENOMIC DNA]</scope>
    <source>
        <strain evidence="5 6">WAL-18680</strain>
    </source>
</reference>
<dbReference type="SUPFAM" id="SSF51215">
    <property type="entry name" value="Regulatory protein AraC"/>
    <property type="match status" value="1"/>
</dbReference>
<dbReference type="InterPro" id="IPR037923">
    <property type="entry name" value="HTH-like"/>
</dbReference>
<keyword evidence="2" id="KW-0238">DNA-binding</keyword>
<dbReference type="AlphaFoldDB" id="G5IDD5"/>
<evidence type="ECO:0000256" key="2">
    <source>
        <dbReference type="ARBA" id="ARBA00023125"/>
    </source>
</evidence>
<sequence length="282" mass="33373">METYEKRGYLNSEFRLFHLSDIPKQEFEFHYHDFDKIIIFLKGKVNYLIEGRTYPLMPYDIVLVNHNEIHRPDIDQSVPYERIIVYLSPGFITSYKTEEYDLSECFQHAKAAHSNVLRVRSLEKSSLFQIIRNLERACAEEGYANELYRQVLFLEFMIQLNRAYLAHRLDYLKTRHSNQKILAIMDYIGAHLSADLNIDTLSETFYISKYHMMRQFKQETGCTISHYINSKRLLLARELLSGDAPITQICYDCGFKNYSTFSRAYKSFFGESPKLQRAARTR</sequence>
<dbReference type="InterPro" id="IPR009057">
    <property type="entry name" value="Homeodomain-like_sf"/>
</dbReference>
<dbReference type="OrthoDB" id="9774814at2"/>
<keyword evidence="3" id="KW-0804">Transcription</keyword>
<dbReference type="GO" id="GO:0003700">
    <property type="term" value="F:DNA-binding transcription factor activity"/>
    <property type="evidence" value="ECO:0007669"/>
    <property type="project" value="InterPro"/>
</dbReference>
<dbReference type="PANTHER" id="PTHR43280">
    <property type="entry name" value="ARAC-FAMILY TRANSCRIPTIONAL REGULATOR"/>
    <property type="match status" value="1"/>
</dbReference>
<proteinExistence type="predicted"/>
<evidence type="ECO:0000259" key="4">
    <source>
        <dbReference type="PROSITE" id="PS01124"/>
    </source>
</evidence>
<dbReference type="PROSITE" id="PS01124">
    <property type="entry name" value="HTH_ARAC_FAMILY_2"/>
    <property type="match status" value="1"/>
</dbReference>
<dbReference type="PATRIC" id="fig|742737.3.peg.1528"/>
<evidence type="ECO:0000313" key="6">
    <source>
        <dbReference type="Proteomes" id="UP000005384"/>
    </source>
</evidence>
<dbReference type="InterPro" id="IPR003313">
    <property type="entry name" value="AraC-bd"/>
</dbReference>
<organism evidence="5 6">
    <name type="scientific">Hungatella hathewayi WAL-18680</name>
    <dbReference type="NCBI Taxonomy" id="742737"/>
    <lineage>
        <taxon>Bacteria</taxon>
        <taxon>Bacillati</taxon>
        <taxon>Bacillota</taxon>
        <taxon>Clostridia</taxon>
        <taxon>Lachnospirales</taxon>
        <taxon>Lachnospiraceae</taxon>
        <taxon>Hungatella</taxon>
    </lineage>
</organism>
<dbReference type="InterPro" id="IPR014710">
    <property type="entry name" value="RmlC-like_jellyroll"/>
</dbReference>
<name>G5IDD5_9FIRM</name>
<dbReference type="Pfam" id="PF02311">
    <property type="entry name" value="AraC_binding"/>
    <property type="match status" value="1"/>
</dbReference>
<dbReference type="RefSeq" id="WP_006779498.1">
    <property type="nucleotide sequence ID" value="NZ_CP040506.1"/>
</dbReference>
<dbReference type="HOGENOM" id="CLU_000445_88_3_9"/>
<dbReference type="Gene3D" id="2.60.120.10">
    <property type="entry name" value="Jelly Rolls"/>
    <property type="match status" value="1"/>
</dbReference>
<protein>
    <recommendedName>
        <fullName evidence="4">HTH araC/xylS-type domain-containing protein</fullName>
    </recommendedName>
</protein>
<keyword evidence="1" id="KW-0805">Transcription regulation</keyword>
<evidence type="ECO:0000256" key="1">
    <source>
        <dbReference type="ARBA" id="ARBA00023015"/>
    </source>
</evidence>
<dbReference type="SUPFAM" id="SSF46689">
    <property type="entry name" value="Homeodomain-like"/>
    <property type="match status" value="2"/>
</dbReference>
<accession>G5IDD5</accession>
<evidence type="ECO:0000256" key="3">
    <source>
        <dbReference type="ARBA" id="ARBA00023163"/>
    </source>
</evidence>
<dbReference type="InterPro" id="IPR018062">
    <property type="entry name" value="HTH_AraC-typ_CS"/>
</dbReference>
<dbReference type="Pfam" id="PF12833">
    <property type="entry name" value="HTH_18"/>
    <property type="match status" value="1"/>
</dbReference>
<dbReference type="Proteomes" id="UP000005384">
    <property type="component" value="Unassembled WGS sequence"/>
</dbReference>
<feature type="domain" description="HTH araC/xylS-type" evidence="4">
    <location>
        <begin position="182"/>
        <end position="279"/>
    </location>
</feature>
<dbReference type="Gene3D" id="1.10.10.60">
    <property type="entry name" value="Homeodomain-like"/>
    <property type="match status" value="2"/>
</dbReference>
<keyword evidence="6" id="KW-1185">Reference proteome</keyword>
<dbReference type="GO" id="GO:0043565">
    <property type="term" value="F:sequence-specific DNA binding"/>
    <property type="evidence" value="ECO:0007669"/>
    <property type="project" value="InterPro"/>
</dbReference>
<dbReference type="PANTHER" id="PTHR43280:SF34">
    <property type="entry name" value="ARAC-FAMILY TRANSCRIPTIONAL REGULATOR"/>
    <property type="match status" value="1"/>
</dbReference>
<dbReference type="PROSITE" id="PS00041">
    <property type="entry name" value="HTH_ARAC_FAMILY_1"/>
    <property type="match status" value="1"/>
</dbReference>
<evidence type="ECO:0000313" key="5">
    <source>
        <dbReference type="EMBL" id="EHI60517.1"/>
    </source>
</evidence>
<dbReference type="InterPro" id="IPR018060">
    <property type="entry name" value="HTH_AraC"/>
</dbReference>
<gene>
    <name evidence="5" type="ORF">HMPREF9473_01512</name>
</gene>
<comment type="caution">
    <text evidence="5">The sequence shown here is derived from an EMBL/GenBank/DDBJ whole genome shotgun (WGS) entry which is preliminary data.</text>
</comment>
<dbReference type="SMART" id="SM00342">
    <property type="entry name" value="HTH_ARAC"/>
    <property type="match status" value="1"/>
</dbReference>
<dbReference type="EMBL" id="ADLN01000017">
    <property type="protein sequence ID" value="EHI60517.1"/>
    <property type="molecule type" value="Genomic_DNA"/>
</dbReference>